<dbReference type="NCBIfam" id="TIGR01613">
    <property type="entry name" value="primase_Cterm"/>
    <property type="match status" value="1"/>
</dbReference>
<dbReference type="Proteomes" id="UP000094622">
    <property type="component" value="Unassembled WGS sequence"/>
</dbReference>
<comment type="caution">
    <text evidence="6">The sequence shown here is derived from an EMBL/GenBank/DDBJ whole genome shotgun (WGS) entry which is preliminary data.</text>
</comment>
<proteinExistence type="predicted"/>
<keyword evidence="1" id="KW-0547">Nucleotide-binding</keyword>
<keyword evidence="2" id="KW-0378">Hydrolase</keyword>
<evidence type="ECO:0000256" key="2">
    <source>
        <dbReference type="ARBA" id="ARBA00022801"/>
    </source>
</evidence>
<dbReference type="InterPro" id="IPR014818">
    <property type="entry name" value="Phage/plasmid_primase_P4_C"/>
</dbReference>
<dbReference type="Pfam" id="PF08706">
    <property type="entry name" value="D5_N"/>
    <property type="match status" value="1"/>
</dbReference>
<feature type="region of interest" description="Disordered" evidence="4">
    <location>
        <begin position="572"/>
        <end position="591"/>
    </location>
</feature>
<organism evidence="6 7">
    <name type="scientific">Methylobrevis pamukkalensis</name>
    <dbReference type="NCBI Taxonomy" id="1439726"/>
    <lineage>
        <taxon>Bacteria</taxon>
        <taxon>Pseudomonadati</taxon>
        <taxon>Pseudomonadota</taxon>
        <taxon>Alphaproteobacteria</taxon>
        <taxon>Hyphomicrobiales</taxon>
        <taxon>Pleomorphomonadaceae</taxon>
        <taxon>Methylobrevis</taxon>
    </lineage>
</organism>
<dbReference type="InterPro" id="IPR051620">
    <property type="entry name" value="ORF904-like_C"/>
</dbReference>
<dbReference type="PROSITE" id="PS51206">
    <property type="entry name" value="SF3_HELICASE_1"/>
    <property type="match status" value="1"/>
</dbReference>
<dbReference type="PANTHER" id="PTHR35372">
    <property type="entry name" value="ATP BINDING PROTEIN-RELATED"/>
    <property type="match status" value="1"/>
</dbReference>
<name>A0A1E3GQC1_9HYPH</name>
<evidence type="ECO:0000256" key="3">
    <source>
        <dbReference type="ARBA" id="ARBA00022840"/>
    </source>
</evidence>
<gene>
    <name evidence="6" type="ORF">A6302_04455</name>
</gene>
<evidence type="ECO:0000259" key="5">
    <source>
        <dbReference type="PROSITE" id="PS51206"/>
    </source>
</evidence>
<dbReference type="OrthoDB" id="9763644at2"/>
<evidence type="ECO:0000313" key="6">
    <source>
        <dbReference type="EMBL" id="ODN66253.1"/>
    </source>
</evidence>
<sequence>MDTIPDGRPEPTWHPGDFDADDRGDHGGGDHGAPPPWDDDDVPDPGSPSGPPPEDPELLDKIRRAASLDHSDTDNARRLIIHFGADLKVMALEGERNSDYLVWCGTHWDAKGGPDAALRLAQRIGELILLEADFLAATPDEATAMREGAAAEAERAALPAPEEWTDAQKARDRDLAGLVARGKGARAALDKRKVARRKFGVSTKNKARVEAMLSMAAPHLTVATAAWNADPYVFATRNHTHRFLPGHYEGANSGRRLVTREGHAREDLITRIIDVNFDPQASAPRFGAFLEEMLPDERTRVYVQTFNGLSLTGVPIQKLLFHYGFGANGKSIFLEVVHRVFGDFAITLAAETVSGTSERSAQGATPDLARLYGKWGVRIPELPKGQPLRESLVKTLTGGEAIPVRNLFKGTFEFVPVAKPQGSGNGYPTLDGSDYGMMRRLAVIFWPVTVPEARRRDFNELVSDLSSERAGILNWLIDGALHYFDEGLIAPEGVLAATEDLQHEMDPVGAFQKACVCHRTGWKVTASEMYDGYAAWATASAMRPMSQTMFGRIMKTKLKRLDGAVRVYPDVELHSVPPPPRSGDDWPERHS</sequence>
<dbReference type="EMBL" id="MCRJ01000232">
    <property type="protein sequence ID" value="ODN66253.1"/>
    <property type="molecule type" value="Genomic_DNA"/>
</dbReference>
<evidence type="ECO:0000313" key="7">
    <source>
        <dbReference type="Proteomes" id="UP000094622"/>
    </source>
</evidence>
<dbReference type="PATRIC" id="fig|1439726.3.peg.4745"/>
<keyword evidence="3" id="KW-0067">ATP-binding</keyword>
<reference evidence="6 7" key="1">
    <citation type="submission" date="2016-07" db="EMBL/GenBank/DDBJ databases">
        <title>Draft Genome Sequence of Methylobrevis pamukkalensis PK2.</title>
        <authorList>
            <person name="Vasilenko O.V."/>
            <person name="Doronina N.V."/>
            <person name="Shmareva M.N."/>
            <person name="Tarlachkov S.V."/>
            <person name="Mustakhimov I."/>
            <person name="Trotsenko Y.A."/>
        </authorList>
    </citation>
    <scope>NUCLEOTIDE SEQUENCE [LARGE SCALE GENOMIC DNA]</scope>
    <source>
        <strain evidence="6 7">PK2</strain>
    </source>
</reference>
<evidence type="ECO:0000256" key="1">
    <source>
        <dbReference type="ARBA" id="ARBA00022741"/>
    </source>
</evidence>
<feature type="domain" description="SF3 helicase" evidence="5">
    <location>
        <begin position="298"/>
        <end position="459"/>
    </location>
</feature>
<dbReference type="SMART" id="SM00885">
    <property type="entry name" value="D5_N"/>
    <property type="match status" value="1"/>
</dbReference>
<dbReference type="InterPro" id="IPR006500">
    <property type="entry name" value="Helicase_put_C_phage/plasmid"/>
</dbReference>
<dbReference type="InterPro" id="IPR014015">
    <property type="entry name" value="Helicase_SF3_DNA-vir"/>
</dbReference>
<protein>
    <recommendedName>
        <fullName evidence="5">SF3 helicase domain-containing protein</fullName>
    </recommendedName>
</protein>
<dbReference type="GO" id="GO:0005524">
    <property type="term" value="F:ATP binding"/>
    <property type="evidence" value="ECO:0007669"/>
    <property type="project" value="UniProtKB-KW"/>
</dbReference>
<feature type="compositionally biased region" description="Basic and acidic residues" evidence="4">
    <location>
        <begin position="1"/>
        <end position="11"/>
    </location>
</feature>
<dbReference type="PANTHER" id="PTHR35372:SF2">
    <property type="entry name" value="SF3 HELICASE DOMAIN-CONTAINING PROTEIN"/>
    <property type="match status" value="1"/>
</dbReference>
<dbReference type="GO" id="GO:0016787">
    <property type="term" value="F:hydrolase activity"/>
    <property type="evidence" value="ECO:0007669"/>
    <property type="project" value="UniProtKB-KW"/>
</dbReference>
<evidence type="ECO:0000256" key="4">
    <source>
        <dbReference type="SAM" id="MobiDB-lite"/>
    </source>
</evidence>
<feature type="compositionally biased region" description="Basic and acidic residues" evidence="4">
    <location>
        <begin position="582"/>
        <end position="591"/>
    </location>
</feature>
<accession>A0A1E3GQC1</accession>
<feature type="region of interest" description="Disordered" evidence="4">
    <location>
        <begin position="1"/>
        <end position="58"/>
    </location>
</feature>
<dbReference type="AlphaFoldDB" id="A0A1E3GQC1"/>
<keyword evidence="7" id="KW-1185">Reference proteome</keyword>